<reference evidence="2" key="1">
    <citation type="journal article" date="2017" name="Ticks Tick Borne Dis.">
        <title>An insight into the sialome of Hyalomma excavatum.</title>
        <authorList>
            <person name="Ribeiro J.M."/>
            <person name="Slovak M."/>
            <person name="Francischetti I.M."/>
        </authorList>
    </citation>
    <scope>NUCLEOTIDE SEQUENCE</scope>
    <source>
        <strain evidence="2">Samish</strain>
        <tissue evidence="2">Salivary glands</tissue>
    </source>
</reference>
<dbReference type="AlphaFoldDB" id="A0A131XKG0"/>
<dbReference type="SUPFAM" id="SSF51735">
    <property type="entry name" value="NAD(P)-binding Rossmann-fold domains"/>
    <property type="match status" value="1"/>
</dbReference>
<dbReference type="PRINTS" id="PR00081">
    <property type="entry name" value="GDHRDH"/>
</dbReference>
<dbReference type="Pfam" id="PF13561">
    <property type="entry name" value="adh_short_C2"/>
    <property type="match status" value="1"/>
</dbReference>
<dbReference type="InterPro" id="IPR020904">
    <property type="entry name" value="Sc_DH/Rdtase_CS"/>
</dbReference>
<accession>A0A131XKG0</accession>
<dbReference type="PANTHER" id="PTHR43975:SF5">
    <property type="entry name" value="PUTATIVE-RELATED"/>
    <property type="match status" value="1"/>
</dbReference>
<dbReference type="Gene3D" id="3.40.50.720">
    <property type="entry name" value="NAD(P)-binding Rossmann-like Domain"/>
    <property type="match status" value="1"/>
</dbReference>
<name>A0A131XKG0_9ACAR</name>
<organism evidence="2">
    <name type="scientific">Hyalomma excavatum</name>
    <dbReference type="NCBI Taxonomy" id="257692"/>
    <lineage>
        <taxon>Eukaryota</taxon>
        <taxon>Metazoa</taxon>
        <taxon>Ecdysozoa</taxon>
        <taxon>Arthropoda</taxon>
        <taxon>Chelicerata</taxon>
        <taxon>Arachnida</taxon>
        <taxon>Acari</taxon>
        <taxon>Parasitiformes</taxon>
        <taxon>Ixodida</taxon>
        <taxon>Ixodoidea</taxon>
        <taxon>Ixodidae</taxon>
        <taxon>Hyalomminae</taxon>
        <taxon>Hyalomma</taxon>
    </lineage>
</organism>
<dbReference type="GO" id="GO:0016491">
    <property type="term" value="F:oxidoreductase activity"/>
    <property type="evidence" value="ECO:0007669"/>
    <property type="project" value="UniProtKB-KW"/>
</dbReference>
<proteinExistence type="evidence at transcript level"/>
<dbReference type="EMBL" id="GEFH01000597">
    <property type="protein sequence ID" value="JAP67984.1"/>
    <property type="molecule type" value="mRNA"/>
</dbReference>
<dbReference type="PROSITE" id="PS00061">
    <property type="entry name" value="ADH_SHORT"/>
    <property type="match status" value="1"/>
</dbReference>
<protein>
    <submittedName>
        <fullName evidence="2">Putative dehydrogenase</fullName>
    </submittedName>
</protein>
<evidence type="ECO:0000256" key="1">
    <source>
        <dbReference type="ARBA" id="ARBA00023002"/>
    </source>
</evidence>
<sequence>MPDLTGKVAVITGASSGIGEATALRFASHGCWLSLTARNKTALESVAEACRAKGIPQDKVIVVPGDITVEEDIAAVLKKAAEHFGKIDILVNNAGITMAKTIENSTMEDYNRVWETNFRGPLLMIKYATPYLRRTKGSIVNVSSIASTIPVNAATPYCVAKAALDHLSRCAALENAPFGVRVNAVCPAVIKTTIGKKPGVSLEDHMRMIDLTGPAHALGRPGTPDEVARCIAFLASDDASFVTGITMPVDGGMQLLSTLNRRSIQYPNQEPTV</sequence>
<dbReference type="FunFam" id="3.40.50.720:FF:000084">
    <property type="entry name" value="Short-chain dehydrogenase reductase"/>
    <property type="match status" value="1"/>
</dbReference>
<dbReference type="PRINTS" id="PR00080">
    <property type="entry name" value="SDRFAMILY"/>
</dbReference>
<dbReference type="InterPro" id="IPR036291">
    <property type="entry name" value="NAD(P)-bd_dom_sf"/>
</dbReference>
<dbReference type="NCBIfam" id="NF005559">
    <property type="entry name" value="PRK07231.1"/>
    <property type="match status" value="1"/>
</dbReference>
<dbReference type="PANTHER" id="PTHR43975">
    <property type="entry name" value="ZGC:101858"/>
    <property type="match status" value="1"/>
</dbReference>
<evidence type="ECO:0000313" key="2">
    <source>
        <dbReference type="EMBL" id="JAP67984.1"/>
    </source>
</evidence>
<keyword evidence="1" id="KW-0560">Oxidoreductase</keyword>
<dbReference type="InterPro" id="IPR002347">
    <property type="entry name" value="SDR_fam"/>
</dbReference>